<keyword evidence="2" id="KW-1185">Reference proteome</keyword>
<evidence type="ECO:0000313" key="1">
    <source>
        <dbReference type="EMBL" id="SOC14378.1"/>
    </source>
</evidence>
<name>A0A285SZU9_9RHOB</name>
<accession>A0A285SZU9</accession>
<organism evidence="1 2">
    <name type="scientific">Rhodobacter maris</name>
    <dbReference type="NCBI Taxonomy" id="446682"/>
    <lineage>
        <taxon>Bacteria</taxon>
        <taxon>Pseudomonadati</taxon>
        <taxon>Pseudomonadota</taxon>
        <taxon>Alphaproteobacteria</taxon>
        <taxon>Rhodobacterales</taxon>
        <taxon>Rhodobacter group</taxon>
        <taxon>Rhodobacter</taxon>
    </lineage>
</organism>
<dbReference type="Proteomes" id="UP000219111">
    <property type="component" value="Unassembled WGS sequence"/>
</dbReference>
<sequence length="62" mass="6661">MSAPVTLSELQKMHQMAAALVVADPVYLPVFERIELELAACQAKDDAISRARAIAACYKAVA</sequence>
<reference evidence="2" key="1">
    <citation type="submission" date="2017-08" db="EMBL/GenBank/DDBJ databases">
        <authorList>
            <person name="Varghese N."/>
            <person name="Submissions S."/>
        </authorList>
    </citation>
    <scope>NUCLEOTIDE SEQUENCE [LARGE SCALE GENOMIC DNA]</scope>
    <source>
        <strain evidence="2">JA276</strain>
    </source>
</reference>
<dbReference type="OrthoDB" id="7876519at2"/>
<dbReference type="AlphaFoldDB" id="A0A285SZU9"/>
<proteinExistence type="predicted"/>
<dbReference type="RefSeq" id="WP_097070802.1">
    <property type="nucleotide sequence ID" value="NZ_OBMT01000012.1"/>
</dbReference>
<protein>
    <submittedName>
        <fullName evidence="1">Uncharacterized protein</fullName>
    </submittedName>
</protein>
<dbReference type="EMBL" id="OBMT01000012">
    <property type="protein sequence ID" value="SOC14378.1"/>
    <property type="molecule type" value="Genomic_DNA"/>
</dbReference>
<evidence type="ECO:0000313" key="2">
    <source>
        <dbReference type="Proteomes" id="UP000219111"/>
    </source>
</evidence>
<gene>
    <name evidence="1" type="ORF">SAMN05877831_1126</name>
</gene>